<feature type="region of interest" description="Disordered" evidence="1">
    <location>
        <begin position="20"/>
        <end position="47"/>
    </location>
</feature>
<dbReference type="EMBL" id="CAJHNH020006890">
    <property type="protein sequence ID" value="CAG5134150.1"/>
    <property type="molecule type" value="Genomic_DNA"/>
</dbReference>
<evidence type="ECO:0000313" key="3">
    <source>
        <dbReference type="EMBL" id="CAG5134150.1"/>
    </source>
</evidence>
<dbReference type="Pfam" id="PF00612">
    <property type="entry name" value="IQ"/>
    <property type="match status" value="1"/>
</dbReference>
<dbReference type="Proteomes" id="UP000678393">
    <property type="component" value="Unassembled WGS sequence"/>
</dbReference>
<organism evidence="3 4">
    <name type="scientific">Candidula unifasciata</name>
    <dbReference type="NCBI Taxonomy" id="100452"/>
    <lineage>
        <taxon>Eukaryota</taxon>
        <taxon>Metazoa</taxon>
        <taxon>Spiralia</taxon>
        <taxon>Lophotrochozoa</taxon>
        <taxon>Mollusca</taxon>
        <taxon>Gastropoda</taxon>
        <taxon>Heterobranchia</taxon>
        <taxon>Euthyneura</taxon>
        <taxon>Panpulmonata</taxon>
        <taxon>Eupulmonata</taxon>
        <taxon>Stylommatophora</taxon>
        <taxon>Helicina</taxon>
        <taxon>Helicoidea</taxon>
        <taxon>Geomitridae</taxon>
        <taxon>Candidula</taxon>
    </lineage>
</organism>
<dbReference type="PROSITE" id="PS50096">
    <property type="entry name" value="IQ"/>
    <property type="match status" value="1"/>
</dbReference>
<name>A0A8S4A1D8_9EUPU</name>
<dbReference type="CDD" id="cd00063">
    <property type="entry name" value="FN3"/>
    <property type="match status" value="1"/>
</dbReference>
<evidence type="ECO:0000313" key="4">
    <source>
        <dbReference type="Proteomes" id="UP000678393"/>
    </source>
</evidence>
<dbReference type="OrthoDB" id="6133604at2759"/>
<reference evidence="3" key="1">
    <citation type="submission" date="2021-04" db="EMBL/GenBank/DDBJ databases">
        <authorList>
            <consortium name="Molecular Ecology Group"/>
        </authorList>
    </citation>
    <scope>NUCLEOTIDE SEQUENCE</scope>
</reference>
<proteinExistence type="predicted"/>
<dbReference type="PROSITE" id="PS50853">
    <property type="entry name" value="FN3"/>
    <property type="match status" value="1"/>
</dbReference>
<dbReference type="Pfam" id="PF00041">
    <property type="entry name" value="fn3"/>
    <property type="match status" value="1"/>
</dbReference>
<evidence type="ECO:0000256" key="1">
    <source>
        <dbReference type="SAM" id="MobiDB-lite"/>
    </source>
</evidence>
<evidence type="ECO:0000259" key="2">
    <source>
        <dbReference type="PROSITE" id="PS50853"/>
    </source>
</evidence>
<dbReference type="InterPro" id="IPR013783">
    <property type="entry name" value="Ig-like_fold"/>
</dbReference>
<comment type="caution">
    <text evidence="3">The sequence shown here is derived from an EMBL/GenBank/DDBJ whole genome shotgun (WGS) entry which is preliminary data.</text>
</comment>
<feature type="non-terminal residue" evidence="3">
    <location>
        <position position="1"/>
    </location>
</feature>
<feature type="domain" description="Fibronectin type-III" evidence="2">
    <location>
        <begin position="300"/>
        <end position="368"/>
    </location>
</feature>
<dbReference type="SUPFAM" id="SSF49265">
    <property type="entry name" value="Fibronectin type III"/>
    <property type="match status" value="1"/>
</dbReference>
<dbReference type="Gene3D" id="2.60.40.10">
    <property type="entry name" value="Immunoglobulins"/>
    <property type="match status" value="1"/>
</dbReference>
<dbReference type="InterPro" id="IPR000048">
    <property type="entry name" value="IQ_motif_EF-hand-BS"/>
</dbReference>
<dbReference type="CDD" id="cd23767">
    <property type="entry name" value="IQCD"/>
    <property type="match status" value="1"/>
</dbReference>
<protein>
    <recommendedName>
        <fullName evidence="2">Fibronectin type-III domain-containing protein</fullName>
    </recommendedName>
</protein>
<dbReference type="InterPro" id="IPR036116">
    <property type="entry name" value="FN3_sf"/>
</dbReference>
<sequence>MAASALARARMLKNSSALIPGAKSNDLSSDTAKLNREETSDDMSSDMVTLNKSESVAAGTSKLIKGKLNQEKVEQANIAGSVRVHKAAAIIQAYWRGYRTRHFNAQVVSIRKEIRARRAEDHILLLRQDLERNRKLYEEEKQLRILQMEAIRLLYREVQDLKSRSLNSTDMSSNSVNTTVRFSSGVASPATTGYSELNRTQELERTCVGLQSQVSQLQEALESVSSAVFKINSLDSASFDITDHSDKIRISPVCENNQASNRQSDKTSQWGCIPHSLSPYPSEEDDPYYLQVSARGAPTPPRHLQLRHHSHHSLMLSWQPPSCSGQKWEEEGNKHIIGYKVYVNDQLKAFVCQKTSVLVEGLNPSTTY</sequence>
<dbReference type="AlphaFoldDB" id="A0A8S4A1D8"/>
<keyword evidence="4" id="KW-1185">Reference proteome</keyword>
<accession>A0A8S4A1D8</accession>
<gene>
    <name evidence="3" type="ORF">CUNI_LOCUS19708</name>
</gene>
<dbReference type="Gene3D" id="1.20.5.190">
    <property type="match status" value="1"/>
</dbReference>
<dbReference type="InterPro" id="IPR003961">
    <property type="entry name" value="FN3_dom"/>
</dbReference>